<evidence type="ECO:0000256" key="1">
    <source>
        <dbReference type="SAM" id="SignalP"/>
    </source>
</evidence>
<comment type="caution">
    <text evidence="3">The sequence shown here is derived from an EMBL/GenBank/DDBJ whole genome shotgun (WGS) entry which is preliminary data.</text>
</comment>
<dbReference type="PROSITE" id="PS51724">
    <property type="entry name" value="SPOR"/>
    <property type="match status" value="1"/>
</dbReference>
<evidence type="ECO:0000259" key="2">
    <source>
        <dbReference type="PROSITE" id="PS51724"/>
    </source>
</evidence>
<organism evidence="3 4">
    <name type="scientific">Pararhodobacter oceanensis</name>
    <dbReference type="NCBI Taxonomy" id="2172121"/>
    <lineage>
        <taxon>Bacteria</taxon>
        <taxon>Pseudomonadati</taxon>
        <taxon>Pseudomonadota</taxon>
        <taxon>Alphaproteobacteria</taxon>
        <taxon>Rhodobacterales</taxon>
        <taxon>Paracoccaceae</taxon>
        <taxon>Pararhodobacter</taxon>
    </lineage>
</organism>
<dbReference type="Gene3D" id="3.30.70.1070">
    <property type="entry name" value="Sporulation related repeat"/>
    <property type="match status" value="1"/>
</dbReference>
<evidence type="ECO:0000313" key="4">
    <source>
        <dbReference type="Proteomes" id="UP000245911"/>
    </source>
</evidence>
<gene>
    <name evidence="3" type="ORF">DDE20_08530</name>
</gene>
<feature type="domain" description="SPOR" evidence="2">
    <location>
        <begin position="306"/>
        <end position="383"/>
    </location>
</feature>
<reference evidence="3 4" key="1">
    <citation type="submission" date="2018-04" db="EMBL/GenBank/DDBJ databases">
        <title>Pararhodobacter oceanense sp. nov., isolated from marine intertidal sediment.</title>
        <authorList>
            <person name="Wang X.-L."/>
            <person name="Du Z.-J."/>
        </authorList>
    </citation>
    <scope>NUCLEOTIDE SEQUENCE [LARGE SCALE GENOMIC DNA]</scope>
    <source>
        <strain evidence="3 4">AM505</strain>
    </source>
</reference>
<keyword evidence="4" id="KW-1185">Reference proteome</keyword>
<dbReference type="SUPFAM" id="SSF110997">
    <property type="entry name" value="Sporulation related repeat"/>
    <property type="match status" value="1"/>
</dbReference>
<protein>
    <recommendedName>
        <fullName evidence="2">SPOR domain-containing protein</fullName>
    </recommendedName>
</protein>
<dbReference type="InterPro" id="IPR007730">
    <property type="entry name" value="SPOR-like_dom"/>
</dbReference>
<dbReference type="Proteomes" id="UP000245911">
    <property type="component" value="Unassembled WGS sequence"/>
</dbReference>
<dbReference type="InterPro" id="IPR036680">
    <property type="entry name" value="SPOR-like_sf"/>
</dbReference>
<accession>A0A2T8HUG9</accession>
<evidence type="ECO:0000313" key="3">
    <source>
        <dbReference type="EMBL" id="PVH29063.1"/>
    </source>
</evidence>
<dbReference type="OrthoDB" id="7843142at2"/>
<dbReference type="EMBL" id="QDKM01000003">
    <property type="protein sequence ID" value="PVH29063.1"/>
    <property type="molecule type" value="Genomic_DNA"/>
</dbReference>
<name>A0A2T8HUG9_9RHOB</name>
<sequence length="383" mass="40283">MIAKLFSTAAVVTALSAVAAQAQVGRTPAEMPPASYSQTQYVDSNGCVFIRAGFNGHTTWVPRYGDDRRPMCGAQPSVAVGAAAVAQVAPAPAPVMAPAPVTVRAEPVVTAATTPRRATVVAAPVATATVRTRISEPYSVAPEGPPARTRVAQARTSAPTLHRVQAGGLDTRWSFYDRTGPSPCTNYSPHSQMYAVPSPARPDLPLRCVPQATHPADALREQSPRGGVWEPWNGVNPYPGPNNNVYMLPPPYAPRWPEPYLHGASGHFAPAPAAPAVAAPRATVSTMGTMAGVTAHQPERSNFSGGRMSDGQYVQIGTFRGRNNMQAAIRALRAQGLPAATGRITNGGRPMQAVLAGPFTSHADLQAALQRARAMGYSDAFIR</sequence>
<dbReference type="Pfam" id="PF05036">
    <property type="entry name" value="SPOR"/>
    <property type="match status" value="1"/>
</dbReference>
<feature type="signal peptide" evidence="1">
    <location>
        <begin position="1"/>
        <end position="22"/>
    </location>
</feature>
<dbReference type="AlphaFoldDB" id="A0A2T8HUG9"/>
<proteinExistence type="predicted"/>
<keyword evidence="1" id="KW-0732">Signal</keyword>
<dbReference type="GO" id="GO:0042834">
    <property type="term" value="F:peptidoglycan binding"/>
    <property type="evidence" value="ECO:0007669"/>
    <property type="project" value="InterPro"/>
</dbReference>
<feature type="chain" id="PRO_5015477007" description="SPOR domain-containing protein" evidence="1">
    <location>
        <begin position="23"/>
        <end position="383"/>
    </location>
</feature>